<sequence length="114" mass="11763">MTNWSIQPSGVAEVLQSVNPHAEALGTALAELAPALELAVTATQSPAISEAVQSYFQQEEAPRIRAMNERIGAAANGVVTATQAYVTGDLEMAANAQSASVAAIFPPSLPRGVM</sequence>
<dbReference type="Pfam" id="PF20117">
    <property type="entry name" value="DUF6507"/>
    <property type="match status" value="1"/>
</dbReference>
<evidence type="ECO:0000313" key="2">
    <source>
        <dbReference type="Proteomes" id="UP001172731"/>
    </source>
</evidence>
<protein>
    <recommendedName>
        <fullName evidence="3">PE family protein</fullName>
    </recommendedName>
</protein>
<dbReference type="RefSeq" id="WP_236967139.1">
    <property type="nucleotide sequence ID" value="NZ_BAAAUQ010000038.1"/>
</dbReference>
<comment type="caution">
    <text evidence="1">The sequence shown here is derived from an EMBL/GenBank/DDBJ whole genome shotgun (WGS) entry which is preliminary data.</text>
</comment>
<reference evidence="1" key="1">
    <citation type="submission" date="2021-06" db="EMBL/GenBank/DDBJ databases">
        <title>Genome-based taxonomic framework of Microbacterium strains isolated from marine environment, the description of four new species and reclassification of four preexisting species.</title>
        <authorList>
            <person name="Lee S.D."/>
            <person name="Kim S.-M."/>
            <person name="Byeon Y.-S."/>
            <person name="Yang H.L."/>
            <person name="Kim I.S."/>
        </authorList>
    </citation>
    <scope>NUCLEOTIDE SEQUENCE</scope>
    <source>
        <strain evidence="1">KACC 20510</strain>
    </source>
</reference>
<accession>A0ABT8FUC2</accession>
<proteinExistence type="predicted"/>
<dbReference type="EMBL" id="JAHWXI010000012">
    <property type="protein sequence ID" value="MDN4464921.1"/>
    <property type="molecule type" value="Genomic_DNA"/>
</dbReference>
<keyword evidence="2" id="KW-1185">Reference proteome</keyword>
<organism evidence="1 2">
    <name type="scientific">Microbacterium aurantiacum</name>
    <dbReference type="NCBI Taxonomy" id="162393"/>
    <lineage>
        <taxon>Bacteria</taxon>
        <taxon>Bacillati</taxon>
        <taxon>Actinomycetota</taxon>
        <taxon>Actinomycetes</taxon>
        <taxon>Micrococcales</taxon>
        <taxon>Microbacteriaceae</taxon>
        <taxon>Microbacterium</taxon>
    </lineage>
</organism>
<dbReference type="Proteomes" id="UP001172731">
    <property type="component" value="Unassembled WGS sequence"/>
</dbReference>
<gene>
    <name evidence="1" type="ORF">KZC48_10995</name>
</gene>
<evidence type="ECO:0008006" key="3">
    <source>
        <dbReference type="Google" id="ProtNLM"/>
    </source>
</evidence>
<evidence type="ECO:0000313" key="1">
    <source>
        <dbReference type="EMBL" id="MDN4464921.1"/>
    </source>
</evidence>
<name>A0ABT8FUC2_9MICO</name>
<dbReference type="InterPro" id="IPR045436">
    <property type="entry name" value="DUF6507"/>
</dbReference>